<dbReference type="Gene3D" id="1.10.10.1830">
    <property type="entry name" value="Non-ribosomal peptide synthase, adenylation domain"/>
    <property type="match status" value="1"/>
</dbReference>
<evidence type="ECO:0000259" key="4">
    <source>
        <dbReference type="PROSITE" id="PS50075"/>
    </source>
</evidence>
<dbReference type="InterPro" id="IPR044894">
    <property type="entry name" value="TubC_N_sf"/>
</dbReference>
<sequence length="2067" mass="232219">MVMREITAVIEQLTSAGVYIFAESGKLKTKCPKEKLTPHVVALIKNNKDGLLRYLARQDSSSNDIDIKIRRRALRSAPQSFSQRRLWLLDKIEGGSPQYNMARVLRFSGELDISALQRSFETLIQRHESLRTTFRMNGEQVPVQEVHDAAEFSIPTHDISQLADTDRETEMARLIAFESTKPFDLNCSPMLRASLIKLGKTEHVLLFTMHHISSDGWSIGLVMKELSTLYSAYVLGANNPFPPLEIQYSDYAQWQLDNLQGSELDRQIGYWKKKLYGLPAVHNLPLDGHRPQKQSFAGSTHVSYIDKSATAALRTLCQRQGATLFMGLHAAFSTLLSRYSREHDIVIGTPVSNREQTQVSDLIGFFVNTLILRTDFSGRPTFNQLLEQCKTTALEAYEHQQIPFEVLLEELKPARSLAYSPLFQVMLVLQPVALKEIDLPGVKVSFEGRETQVSVYDLTLNVTENEAGMELEWEFNSDLFETETITRMSQHFDYLLSGLVRQPATPIDEIPLLSPSEQQDYATRWNPAYTEYPDKDCIHTLFEAQVQSSPDAVALIFDNVAVSYAELNSRANQLAHLLITEHKIEPDTRVGICLERSLDMVLAMLAILKAGGAYVPLDPAYPRARLAYMVDDANLNTVVVQTSTQECIPLTEVRALCLDDVSTAAAVAQCPGSNPTRELTGADPKSLAYVTYTSGSTGAPKGVMVEHANIVNFLTSMAVAPGLTSVDCLLAVTSICFDIHGLEIFLPLIRGAKLVLASKTDASDPERIKRSLRQHKVSIMQATPATWKMLIESNWQVEHPIKILCGGEALTKPLAKALLRRPGISLWNMYGPTETTIWSCVNEIGYDDERILVGQPIANTQVYIASDDMTLAPIGVPGELLIAGHGVARGYLNREELTRERFIHNPFRSESEKGGSGRLYRTGDLARRLSDGNIEFLGRMDQQVKVRGFRIELGEIEATLISLSEVKDAVVVTHSIGESEPMLVAYVVSEQQSHSEQEIDLSGRLRDHLTLRLPHYMIPAFIVRLDALPLTANGKIDRNALPSPNVVLNEEEFNEPTTECEKELAEIWKSVLKIKKVSANDQFFDIGGDSISAIRLISRVEDLGATLSVRDIYEFPDLSALARHVEKQRRSNVETGSRSPVTSMGEQKLLPKQLQLLNADNGIDGDLIDYILLDAPQALDNDFLLAWLMAMHECHPVLNVRILAPDSRTDTYCGKDWKAVYQQLDLADIQSRIHVADVSKLSAEEKEDYISAQKQALQQSLTSIGGPMLEVVLIKDDESTGKPHLLLGIQRLLLDRASIGVLLDDLESAYQDYLNGGKIALSKSTFSYQEYGESVKKLEQSKHLLAKRDTWLSILRTPSESLCVEDLTREPPVETRFTSTTLSDKHSAILLTHSIEMLNATVEELVYSSLSHAIYCWRGTELTLRIDVERSDRLDSAKDKNMRRLLGTFEYTYPTVAQCLPFGGVKRVPEKSSSEIGRISRQGLDYGLISQAYGDRQFKDQAASNQAEIFYKYHGQIDPSLRSENFEVIEGMSLSTLEPRSAKSYMLSLNVAIVGGRIHLIANYSRGITNTEARRLLDDLENQLNQYVNYISDHLPDSTSLSCSPVLMAPTVRYLLENQKWRTHFNVKFMMGFRKSSFNMALLEESFNRLVERHDGLRFRIVQQDETFSQHIAPKGIRYRFEEIDLSAYDAREGVARLEAAANRLHQSFSFSLDQPLFKVAHIKLNKDLGDRLLLIFHHMIVDGASIRSIVKELYVGYSILLNQAQIEIPGSSSVSWLENYYDAFDRADRDQELTFWKTMPWDELASVKYLKDADTLARGRESTSSQNIPLLDGRESEKLTNLIARDGSSLLFEALILGFYRAFKPRLTSTRVLMELVNDNRGVSSLGKMSRNIVGNVTSNDFLLFDFSMEDQCGLLETLENLREQRLGFKAREKSLMTLLYGENRAYFNQDMSTYLPLIGLNFMVEERDRSSSLKDDMPSYIWPAVEGTGNFESRELDGVRTHAMFVGVVLVPGEGLSAKTDINQGALLNIEAERVLQEYQLAMKNMVHRHATPLNSNYAAVETTA</sequence>
<evidence type="ECO:0000313" key="6">
    <source>
        <dbReference type="Proteomes" id="UP000306791"/>
    </source>
</evidence>
<feature type="domain" description="Carrier" evidence="4">
    <location>
        <begin position="1055"/>
        <end position="1129"/>
    </location>
</feature>
<keyword evidence="6" id="KW-1185">Reference proteome</keyword>
<dbReference type="SUPFAM" id="SSF52777">
    <property type="entry name" value="CoA-dependent acyltransferases"/>
    <property type="match status" value="5"/>
</dbReference>
<dbReference type="Pfam" id="PF13193">
    <property type="entry name" value="AMP-binding_C"/>
    <property type="match status" value="1"/>
</dbReference>
<evidence type="ECO:0000313" key="5">
    <source>
        <dbReference type="EMBL" id="TLM75286.1"/>
    </source>
</evidence>
<dbReference type="InterPro" id="IPR020845">
    <property type="entry name" value="AMP-binding_CS"/>
</dbReference>
<keyword evidence="3" id="KW-0597">Phosphoprotein</keyword>
<organism evidence="5 6">
    <name type="scientific">Microbulbifer harenosus</name>
    <dbReference type="NCBI Taxonomy" id="2576840"/>
    <lineage>
        <taxon>Bacteria</taxon>
        <taxon>Pseudomonadati</taxon>
        <taxon>Pseudomonadota</taxon>
        <taxon>Gammaproteobacteria</taxon>
        <taxon>Cellvibrionales</taxon>
        <taxon>Microbulbiferaceae</taxon>
        <taxon>Microbulbifer</taxon>
    </lineage>
</organism>
<dbReference type="PROSITE" id="PS00012">
    <property type="entry name" value="PHOSPHOPANTETHEINE"/>
    <property type="match status" value="1"/>
</dbReference>
<name>A0ABY2UJM7_9GAMM</name>
<dbReference type="Proteomes" id="UP000306791">
    <property type="component" value="Unassembled WGS sequence"/>
</dbReference>
<dbReference type="InterPro" id="IPR010071">
    <property type="entry name" value="AA_adenyl_dom"/>
</dbReference>
<dbReference type="InterPro" id="IPR045851">
    <property type="entry name" value="AMP-bd_C_sf"/>
</dbReference>
<dbReference type="InterPro" id="IPR000873">
    <property type="entry name" value="AMP-dep_synth/lig_dom"/>
</dbReference>
<dbReference type="InterPro" id="IPR009081">
    <property type="entry name" value="PP-bd_ACP"/>
</dbReference>
<dbReference type="SUPFAM" id="SSF56801">
    <property type="entry name" value="Acetyl-CoA synthetase-like"/>
    <property type="match status" value="1"/>
</dbReference>
<dbReference type="Gene3D" id="3.40.50.980">
    <property type="match status" value="2"/>
</dbReference>
<reference evidence="5 6" key="1">
    <citation type="submission" date="2019-05" db="EMBL/GenBank/DDBJ databases">
        <title>Microbulbifer harenosus sp. nov., an alginate-degrading bacterium isolated from coastal sand.</title>
        <authorList>
            <person name="Huang H."/>
            <person name="Mo K."/>
            <person name="Bao S."/>
        </authorList>
    </citation>
    <scope>NUCLEOTIDE SEQUENCE [LARGE SCALE GENOMIC DNA]</scope>
    <source>
        <strain evidence="5 6">HB161719</strain>
    </source>
</reference>
<dbReference type="InterPro" id="IPR041464">
    <property type="entry name" value="TubC_N"/>
</dbReference>
<keyword evidence="2" id="KW-0596">Phosphopantetheine</keyword>
<gene>
    <name evidence="5" type="ORF">FDY93_16510</name>
</gene>
<dbReference type="PROSITE" id="PS00455">
    <property type="entry name" value="AMP_BINDING"/>
    <property type="match status" value="1"/>
</dbReference>
<dbReference type="SUPFAM" id="SSF47336">
    <property type="entry name" value="ACP-like"/>
    <property type="match status" value="1"/>
</dbReference>
<dbReference type="Gene3D" id="3.30.559.10">
    <property type="entry name" value="Chloramphenicol acetyltransferase-like domain"/>
    <property type="match status" value="3"/>
</dbReference>
<dbReference type="PANTHER" id="PTHR45527:SF1">
    <property type="entry name" value="FATTY ACID SYNTHASE"/>
    <property type="match status" value="1"/>
</dbReference>
<dbReference type="SMART" id="SM00823">
    <property type="entry name" value="PKS_PP"/>
    <property type="match status" value="1"/>
</dbReference>
<dbReference type="CDD" id="cd19531">
    <property type="entry name" value="LCL_NRPS-like"/>
    <property type="match status" value="1"/>
</dbReference>
<dbReference type="PANTHER" id="PTHR45527">
    <property type="entry name" value="NONRIBOSOMAL PEPTIDE SYNTHETASE"/>
    <property type="match status" value="1"/>
</dbReference>
<dbReference type="NCBIfam" id="TIGR01733">
    <property type="entry name" value="AA-adenyl-dom"/>
    <property type="match status" value="1"/>
</dbReference>
<dbReference type="InterPro" id="IPR006162">
    <property type="entry name" value="Ppantetheine_attach_site"/>
</dbReference>
<dbReference type="Gene3D" id="3.30.300.30">
    <property type="match status" value="1"/>
</dbReference>
<dbReference type="Gene3D" id="2.30.38.10">
    <property type="entry name" value="Luciferase, Domain 3"/>
    <property type="match status" value="1"/>
</dbReference>
<evidence type="ECO:0000256" key="3">
    <source>
        <dbReference type="ARBA" id="ARBA00022553"/>
    </source>
</evidence>
<dbReference type="InterPro" id="IPR025110">
    <property type="entry name" value="AMP-bd_C"/>
</dbReference>
<comment type="cofactor">
    <cofactor evidence="1">
        <name>pantetheine 4'-phosphate</name>
        <dbReference type="ChEBI" id="CHEBI:47942"/>
    </cofactor>
</comment>
<dbReference type="InterPro" id="IPR020806">
    <property type="entry name" value="PKS_PP-bd"/>
</dbReference>
<dbReference type="InterPro" id="IPR023213">
    <property type="entry name" value="CAT-like_dom_sf"/>
</dbReference>
<accession>A0ABY2UJM7</accession>
<dbReference type="Pfam" id="PF00550">
    <property type="entry name" value="PP-binding"/>
    <property type="match status" value="1"/>
</dbReference>
<dbReference type="Pfam" id="PF00668">
    <property type="entry name" value="Condensation"/>
    <property type="match status" value="3"/>
</dbReference>
<dbReference type="InterPro" id="IPR036736">
    <property type="entry name" value="ACP-like_sf"/>
</dbReference>
<dbReference type="CDD" id="cd12116">
    <property type="entry name" value="A_NRPS_Ta1_like"/>
    <property type="match status" value="1"/>
</dbReference>
<dbReference type="PROSITE" id="PS50075">
    <property type="entry name" value="CARRIER"/>
    <property type="match status" value="1"/>
</dbReference>
<evidence type="ECO:0000256" key="1">
    <source>
        <dbReference type="ARBA" id="ARBA00001957"/>
    </source>
</evidence>
<dbReference type="InterPro" id="IPR001242">
    <property type="entry name" value="Condensation_dom"/>
</dbReference>
<dbReference type="Gene3D" id="1.10.1200.10">
    <property type="entry name" value="ACP-like"/>
    <property type="match status" value="1"/>
</dbReference>
<evidence type="ECO:0000256" key="2">
    <source>
        <dbReference type="ARBA" id="ARBA00022450"/>
    </source>
</evidence>
<comment type="caution">
    <text evidence="5">The sequence shown here is derived from an EMBL/GenBank/DDBJ whole genome shotgun (WGS) entry which is preliminary data.</text>
</comment>
<proteinExistence type="predicted"/>
<protein>
    <submittedName>
        <fullName evidence="5">Amino acid adenylation domain-containing protein</fullName>
    </submittedName>
</protein>
<dbReference type="Pfam" id="PF00501">
    <property type="entry name" value="AMP-binding"/>
    <property type="match status" value="1"/>
</dbReference>
<dbReference type="Gene3D" id="3.30.559.30">
    <property type="entry name" value="Nonribosomal peptide synthetase, condensation domain"/>
    <property type="match status" value="3"/>
</dbReference>
<dbReference type="EMBL" id="VANI01000018">
    <property type="protein sequence ID" value="TLM75286.1"/>
    <property type="molecule type" value="Genomic_DNA"/>
</dbReference>
<dbReference type="Pfam" id="PF18563">
    <property type="entry name" value="TubC_N"/>
    <property type="match status" value="1"/>
</dbReference>